<dbReference type="Pfam" id="PF05973">
    <property type="entry name" value="Gp49"/>
    <property type="match status" value="1"/>
</dbReference>
<keyword evidence="3" id="KW-1185">Reference proteome</keyword>
<dbReference type="STRING" id="1122189.SAMN02745165_03288"/>
<dbReference type="Proteomes" id="UP000184171">
    <property type="component" value="Unassembled WGS sequence"/>
</dbReference>
<dbReference type="NCBIfam" id="TIGR02683">
    <property type="entry name" value="upstrm_HI1419"/>
    <property type="match status" value="1"/>
</dbReference>
<accession>A0A1M6MHP0</accession>
<dbReference type="PANTHER" id="PTHR41791:SF1">
    <property type="entry name" value="SSL7039 PROTEIN"/>
    <property type="match status" value="1"/>
</dbReference>
<dbReference type="OrthoDB" id="9800258at2"/>
<dbReference type="RefSeq" id="WP_072909823.1">
    <property type="nucleotide sequence ID" value="NZ_FQZT01000018.1"/>
</dbReference>
<organism evidence="2 3">
    <name type="scientific">Malonomonas rubra DSM 5091</name>
    <dbReference type="NCBI Taxonomy" id="1122189"/>
    <lineage>
        <taxon>Bacteria</taxon>
        <taxon>Pseudomonadati</taxon>
        <taxon>Thermodesulfobacteriota</taxon>
        <taxon>Desulfuromonadia</taxon>
        <taxon>Desulfuromonadales</taxon>
        <taxon>Geopsychrobacteraceae</taxon>
        <taxon>Malonomonas</taxon>
    </lineage>
</organism>
<protein>
    <submittedName>
        <fullName evidence="2">Putative addiction module killer protein</fullName>
    </submittedName>
</protein>
<evidence type="ECO:0000256" key="1">
    <source>
        <dbReference type="SAM" id="MobiDB-lite"/>
    </source>
</evidence>
<gene>
    <name evidence="2" type="ORF">SAMN02745165_03288</name>
</gene>
<evidence type="ECO:0000313" key="3">
    <source>
        <dbReference type="Proteomes" id="UP000184171"/>
    </source>
</evidence>
<dbReference type="InterPro" id="IPR009241">
    <property type="entry name" value="HigB-like"/>
</dbReference>
<dbReference type="AlphaFoldDB" id="A0A1M6MHP0"/>
<feature type="region of interest" description="Disordered" evidence="1">
    <location>
        <begin position="88"/>
        <end position="110"/>
    </location>
</feature>
<name>A0A1M6MHP0_MALRU</name>
<proteinExistence type="predicted"/>
<dbReference type="PIRSF" id="PIRSF028744">
    <property type="entry name" value="Addict_mod_HI1419"/>
    <property type="match status" value="1"/>
</dbReference>
<dbReference type="InterPro" id="IPR014056">
    <property type="entry name" value="TypeIITA-like_toxin_pred"/>
</dbReference>
<dbReference type="PANTHER" id="PTHR41791">
    <property type="entry name" value="SSL7039 PROTEIN"/>
    <property type="match status" value="1"/>
</dbReference>
<evidence type="ECO:0000313" key="2">
    <source>
        <dbReference type="EMBL" id="SHJ82975.1"/>
    </source>
</evidence>
<sequence length="110" mass="12394">MRIEEYLTEEGKSPFSDWFLKLNARAAAKITTALARLEAGNTSNVKSLGSGVQEYKIDFGPGYRIYFAYDGQTLVILLAGGTKKRQQSDIEAAKNRWQDFKQRKKEQKGG</sequence>
<dbReference type="EMBL" id="FQZT01000018">
    <property type="protein sequence ID" value="SHJ82975.1"/>
    <property type="molecule type" value="Genomic_DNA"/>
</dbReference>
<reference evidence="2 3" key="1">
    <citation type="submission" date="2016-11" db="EMBL/GenBank/DDBJ databases">
        <authorList>
            <person name="Jaros S."/>
            <person name="Januszkiewicz K."/>
            <person name="Wedrychowicz H."/>
        </authorList>
    </citation>
    <scope>NUCLEOTIDE SEQUENCE [LARGE SCALE GENOMIC DNA]</scope>
    <source>
        <strain evidence="2 3">DSM 5091</strain>
    </source>
</reference>